<dbReference type="EMBL" id="CAJNJQ010000021">
    <property type="protein sequence ID" value="CAE7051355.1"/>
    <property type="molecule type" value="Genomic_DNA"/>
</dbReference>
<dbReference type="InterPro" id="IPR047007">
    <property type="entry name" value="XRN1_D1_sf"/>
</dbReference>
<dbReference type="InterPro" id="IPR040992">
    <property type="entry name" value="XRN1_D1"/>
</dbReference>
<evidence type="ECO:0000313" key="3">
    <source>
        <dbReference type="Proteomes" id="UP000663827"/>
    </source>
</evidence>
<organism evidence="2 3">
    <name type="scientific">Rhizoctonia solani</name>
    <dbReference type="NCBI Taxonomy" id="456999"/>
    <lineage>
        <taxon>Eukaryota</taxon>
        <taxon>Fungi</taxon>
        <taxon>Dikarya</taxon>
        <taxon>Basidiomycota</taxon>
        <taxon>Agaricomycotina</taxon>
        <taxon>Agaricomycetes</taxon>
        <taxon>Cantharellales</taxon>
        <taxon>Ceratobasidiaceae</taxon>
        <taxon>Rhizoctonia</taxon>
    </lineage>
</organism>
<proteinExistence type="predicted"/>
<protein>
    <recommendedName>
        <fullName evidence="1">5'-3' exoribonuclease 1 D1 domain-containing protein</fullName>
    </recommendedName>
</protein>
<name>A0A8H3DWW4_9AGAM</name>
<reference evidence="2" key="1">
    <citation type="submission" date="2021-01" db="EMBL/GenBank/DDBJ databases">
        <authorList>
            <person name="Kaushik A."/>
        </authorList>
    </citation>
    <scope>NUCLEOTIDE SEQUENCE</scope>
    <source>
        <strain evidence="2">AG5</strain>
    </source>
</reference>
<evidence type="ECO:0000259" key="1">
    <source>
        <dbReference type="Pfam" id="PF18332"/>
    </source>
</evidence>
<dbReference type="Gene3D" id="2.170.260.40">
    <property type="match status" value="1"/>
</dbReference>
<evidence type="ECO:0000313" key="2">
    <source>
        <dbReference type="EMBL" id="CAE7051355.1"/>
    </source>
</evidence>
<dbReference type="Pfam" id="PF18332">
    <property type="entry name" value="XRN1_D1"/>
    <property type="match status" value="1"/>
</dbReference>
<comment type="caution">
    <text evidence="2">The sequence shown here is derived from an EMBL/GenBank/DDBJ whole genome shotgun (WGS) entry which is preliminary data.</text>
</comment>
<accession>A0A8H3DWW4</accession>
<dbReference type="AlphaFoldDB" id="A0A8H3DWW4"/>
<gene>
    <name evidence="2" type="ORF">RDB_LOCUS1169</name>
</gene>
<feature type="domain" description="5'-3' exoribonuclease 1 D1" evidence="1">
    <location>
        <begin position="518"/>
        <end position="706"/>
    </location>
</feature>
<dbReference type="Proteomes" id="UP000663827">
    <property type="component" value="Unassembled WGS sequence"/>
</dbReference>
<sequence length="755" mass="85076">MSFICKPPLQSLQRKSEFADVSSFNANAVQGSPKDAVNDVVTRLSPPESPHHDKLALSRIPTYPPITVHLVMDDILGLALRPVVSCSAPASRPLASSANISIQKSSADRIQLPIVLDFRSDRGERDIRQWCRKQPTTRFTHIEYRKDTNGHFKHEFVVARLDNSTVCRFDRRAREDARGHALKDEGTASEDSAHVITLADTESKARLDESEVLMSIELEQKQNFEFLLAVCHAIQLHPRAKSYSLLQYNCYFFSWTLFITTTRRAFSWTLKPAPEVDWRVFADDLIRLVQAERVYRSLNVTHVQSVQEPWLPLARIRHLGRSVSDVSSHPATSRFNAEIDSLTYEGVENALRAFTPSMLSGNAIERVLFRSHVARTLEREVRSVLRKGCRLTAEEGVDEGFNGETDRTPKGSGPWYLKRKAVRTPIEIHDELVNTIFSPSNHWTRCISGNFLLNEATRVQNCIQKRMLEHFKQVESYGFGKAEKLMEQAEESMTEIWVSATGSVRSVSISTRPRTPRLREGVFLGADALAGFPSLQTLPHSSLIQHHSVNVFNSDSKNRSVVIRVTNTFTGAKAEPIAEQMIGKRTYIGWPFLMEAQVVAVSDDLFKYERQTVGRTTKVVPTPHHGEALSRWKRTAEKIATTYSKRFAVEIGDVDILLHVRPLKGLKRQEDGALVKDYAGPEAETEQAVQMSLMQVKSEDPRYVEQPAAPLEQEYPIGTNVFFLGVVDDTGGLAREIFFQDGIIATVVASALLRR</sequence>